<gene>
    <name evidence="2" type="ORF">HYDPIDRAFT_95128</name>
</gene>
<name>A0A0C9V8P5_9AGAM</name>
<organism evidence="2 3">
    <name type="scientific">Hydnomerulius pinastri MD-312</name>
    <dbReference type="NCBI Taxonomy" id="994086"/>
    <lineage>
        <taxon>Eukaryota</taxon>
        <taxon>Fungi</taxon>
        <taxon>Dikarya</taxon>
        <taxon>Basidiomycota</taxon>
        <taxon>Agaricomycotina</taxon>
        <taxon>Agaricomycetes</taxon>
        <taxon>Agaricomycetidae</taxon>
        <taxon>Boletales</taxon>
        <taxon>Boletales incertae sedis</taxon>
        <taxon>Leucogyrophana</taxon>
    </lineage>
</organism>
<dbReference type="OrthoDB" id="2688210at2759"/>
<keyword evidence="3" id="KW-1185">Reference proteome</keyword>
<proteinExistence type="predicted"/>
<protein>
    <submittedName>
        <fullName evidence="2">Uncharacterized protein</fullName>
    </submittedName>
</protein>
<evidence type="ECO:0000256" key="1">
    <source>
        <dbReference type="SAM" id="Coils"/>
    </source>
</evidence>
<keyword evidence="1" id="KW-0175">Coiled coil</keyword>
<evidence type="ECO:0000313" key="3">
    <source>
        <dbReference type="Proteomes" id="UP000053820"/>
    </source>
</evidence>
<sequence length="236" mass="26588">MENPHNVVPLNFAENEHAEARLVFTNLGKIDAEAAQSLAALWTIKNNQEKAAWDLRVEAEALIAQEARQLVAEEAEQRRRTVADEQELAKQEEQKKYKNKFTPIPDVAIPTETIFISPAHVSAKLRKSEFVALYYFTNHGFVDAKDSTPSVDDDTLAIIQTEGGIPTFQTAASVKAKGCHVPDGSLSWEEFSEANHRMLAAMQDHDWVEDCIASFTTFWLALEAHHWRHDPCEFGK</sequence>
<feature type="coiled-coil region" evidence="1">
    <location>
        <begin position="56"/>
        <end position="95"/>
    </location>
</feature>
<dbReference type="HOGENOM" id="CLU_052398_0_2_1"/>
<dbReference type="EMBL" id="KN839857">
    <property type="protein sequence ID" value="KIJ62069.1"/>
    <property type="molecule type" value="Genomic_DNA"/>
</dbReference>
<evidence type="ECO:0000313" key="2">
    <source>
        <dbReference type="EMBL" id="KIJ62069.1"/>
    </source>
</evidence>
<dbReference type="Proteomes" id="UP000053820">
    <property type="component" value="Unassembled WGS sequence"/>
</dbReference>
<accession>A0A0C9V8P5</accession>
<dbReference type="AlphaFoldDB" id="A0A0C9V8P5"/>
<reference evidence="2 3" key="1">
    <citation type="submission" date="2014-04" db="EMBL/GenBank/DDBJ databases">
        <title>Evolutionary Origins and Diversification of the Mycorrhizal Mutualists.</title>
        <authorList>
            <consortium name="DOE Joint Genome Institute"/>
            <consortium name="Mycorrhizal Genomics Consortium"/>
            <person name="Kohler A."/>
            <person name="Kuo A."/>
            <person name="Nagy L.G."/>
            <person name="Floudas D."/>
            <person name="Copeland A."/>
            <person name="Barry K.W."/>
            <person name="Cichocki N."/>
            <person name="Veneault-Fourrey C."/>
            <person name="LaButti K."/>
            <person name="Lindquist E.A."/>
            <person name="Lipzen A."/>
            <person name="Lundell T."/>
            <person name="Morin E."/>
            <person name="Murat C."/>
            <person name="Riley R."/>
            <person name="Ohm R."/>
            <person name="Sun H."/>
            <person name="Tunlid A."/>
            <person name="Henrissat B."/>
            <person name="Grigoriev I.V."/>
            <person name="Hibbett D.S."/>
            <person name="Martin F."/>
        </authorList>
    </citation>
    <scope>NUCLEOTIDE SEQUENCE [LARGE SCALE GENOMIC DNA]</scope>
    <source>
        <strain evidence="2 3">MD-312</strain>
    </source>
</reference>